<organism evidence="2 3">
    <name type="scientific">Paenibacillus athensensis</name>
    <dbReference type="NCBI Taxonomy" id="1967502"/>
    <lineage>
        <taxon>Bacteria</taxon>
        <taxon>Bacillati</taxon>
        <taxon>Bacillota</taxon>
        <taxon>Bacilli</taxon>
        <taxon>Bacillales</taxon>
        <taxon>Paenibacillaceae</taxon>
        <taxon>Paenibacillus</taxon>
    </lineage>
</organism>
<feature type="transmembrane region" description="Helical" evidence="1">
    <location>
        <begin position="6"/>
        <end position="22"/>
    </location>
</feature>
<dbReference type="RefSeq" id="WP_134754069.1">
    <property type="nucleotide sequence ID" value="NZ_MYFO02000009.1"/>
</dbReference>
<feature type="transmembrane region" description="Helical" evidence="1">
    <location>
        <begin position="34"/>
        <end position="53"/>
    </location>
</feature>
<evidence type="ECO:0008006" key="4">
    <source>
        <dbReference type="Google" id="ProtNLM"/>
    </source>
</evidence>
<evidence type="ECO:0000313" key="2">
    <source>
        <dbReference type="EMBL" id="TFE86587.1"/>
    </source>
</evidence>
<dbReference type="AlphaFoldDB" id="A0A4Y8PZ64"/>
<keyword evidence="1" id="KW-1133">Transmembrane helix</keyword>
<comment type="caution">
    <text evidence="2">The sequence shown here is derived from an EMBL/GenBank/DDBJ whole genome shotgun (WGS) entry which is preliminary data.</text>
</comment>
<feature type="transmembrane region" description="Helical" evidence="1">
    <location>
        <begin position="90"/>
        <end position="111"/>
    </location>
</feature>
<feature type="transmembrane region" description="Helical" evidence="1">
    <location>
        <begin position="59"/>
        <end position="78"/>
    </location>
</feature>
<keyword evidence="1" id="KW-0812">Transmembrane</keyword>
<dbReference type="InterPro" id="IPR008972">
    <property type="entry name" value="Cupredoxin"/>
</dbReference>
<reference evidence="2 3" key="1">
    <citation type="submission" date="2017-03" db="EMBL/GenBank/DDBJ databases">
        <title>Isolation of Levoglucosan Utilizing Bacteria.</title>
        <authorList>
            <person name="Arya A.S."/>
        </authorList>
    </citation>
    <scope>NUCLEOTIDE SEQUENCE [LARGE SCALE GENOMIC DNA]</scope>
    <source>
        <strain evidence="2 3">MEC069</strain>
    </source>
</reference>
<name>A0A4Y8PZ64_9BACL</name>
<dbReference type="EMBL" id="MYFO01000018">
    <property type="protein sequence ID" value="TFE86587.1"/>
    <property type="molecule type" value="Genomic_DNA"/>
</dbReference>
<accession>A0A4Y8PZ64</accession>
<evidence type="ECO:0000313" key="3">
    <source>
        <dbReference type="Proteomes" id="UP000298246"/>
    </source>
</evidence>
<feature type="transmembrane region" description="Helical" evidence="1">
    <location>
        <begin position="117"/>
        <end position="134"/>
    </location>
</feature>
<keyword evidence="1" id="KW-0472">Membrane</keyword>
<dbReference type="Gene3D" id="2.60.40.420">
    <property type="entry name" value="Cupredoxins - blue copper proteins"/>
    <property type="match status" value="1"/>
</dbReference>
<keyword evidence="3" id="KW-1185">Reference proteome</keyword>
<dbReference type="Proteomes" id="UP000298246">
    <property type="component" value="Unassembled WGS sequence"/>
</dbReference>
<gene>
    <name evidence="2" type="ORF">B5M42_14600</name>
</gene>
<evidence type="ECO:0000256" key="1">
    <source>
        <dbReference type="SAM" id="Phobius"/>
    </source>
</evidence>
<protein>
    <recommendedName>
        <fullName evidence="4">EfeO-type cupredoxin-like domain-containing protein</fullName>
    </recommendedName>
</protein>
<sequence length="285" mass="29177">MLLRIGSIIIVALFFAYYYRQTRLLRGHMSAMRALIGAVAVGALTGLVTGTALGTMAELRPALAGLLAVLSAGLAGWVSGRRTEGASVAVFGAGGGILGAVIGLLFARLAWSANTKLLAVDVLLIVVMMLLQQAPRAGSGRTEASGRAQGGRVTLYGSGMMAAGLVLIAVLLTAGSGQADSAQPGATPAGQVEVDEENGLQTAVIEAGAKGFQPARLELRAGIMAKLDFRLLPGGACSGLLTAPDLEISMETQEGDNYVLIKDLRPGIYTYACGNAAYTGEIAVK</sequence>
<dbReference type="OrthoDB" id="9800141at2"/>
<feature type="transmembrane region" description="Helical" evidence="1">
    <location>
        <begin position="155"/>
        <end position="174"/>
    </location>
</feature>
<proteinExistence type="predicted"/>